<proteinExistence type="predicted"/>
<evidence type="ECO:0000256" key="2">
    <source>
        <dbReference type="SAM" id="SignalP"/>
    </source>
</evidence>
<organism evidence="3 4">
    <name type="scientific">Steinernema carpocapsae</name>
    <name type="common">Entomopathogenic nematode</name>
    <dbReference type="NCBI Taxonomy" id="34508"/>
    <lineage>
        <taxon>Eukaryota</taxon>
        <taxon>Metazoa</taxon>
        <taxon>Ecdysozoa</taxon>
        <taxon>Nematoda</taxon>
        <taxon>Chromadorea</taxon>
        <taxon>Rhabditida</taxon>
        <taxon>Tylenchina</taxon>
        <taxon>Panagrolaimomorpha</taxon>
        <taxon>Strongyloidoidea</taxon>
        <taxon>Steinernematidae</taxon>
        <taxon>Steinernema</taxon>
    </lineage>
</organism>
<feature type="region of interest" description="Disordered" evidence="1">
    <location>
        <begin position="54"/>
        <end position="151"/>
    </location>
</feature>
<feature type="signal peptide" evidence="2">
    <location>
        <begin position="1"/>
        <end position="20"/>
    </location>
</feature>
<name>A0A4U5MW16_STECR</name>
<reference evidence="3 4" key="2">
    <citation type="journal article" date="2019" name="G3 (Bethesda)">
        <title>Hybrid Assembly of the Genome of the Entomopathogenic Nematode Steinernema carpocapsae Identifies the X-Chromosome.</title>
        <authorList>
            <person name="Serra L."/>
            <person name="Macchietto M."/>
            <person name="Macias-Munoz A."/>
            <person name="McGill C.J."/>
            <person name="Rodriguez I.M."/>
            <person name="Rodriguez B."/>
            <person name="Murad R."/>
            <person name="Mortazavi A."/>
        </authorList>
    </citation>
    <scope>NUCLEOTIDE SEQUENCE [LARGE SCALE GENOMIC DNA]</scope>
    <source>
        <strain evidence="3 4">ALL</strain>
    </source>
</reference>
<gene>
    <name evidence="3" type="ORF">L596_021195</name>
</gene>
<keyword evidence="2" id="KW-0732">Signal</keyword>
<dbReference type="AlphaFoldDB" id="A0A4U5MW16"/>
<evidence type="ECO:0000313" key="4">
    <source>
        <dbReference type="Proteomes" id="UP000298663"/>
    </source>
</evidence>
<sequence length="203" mass="21037">MFASRYLLLFCFFTALCTNAAKNANERACEMPSLAKTPGLQRSTQTLFTRLANWRAEPSRAEPAGSASGSGEPAREPAGSAFGSGEPAREPAGSPFGSGEPACEPAGSAFGSGEPACEPAGSASGSGEPAREPAGSAFGSGEPAREPAGSARLGSQIRLAIHHWFEYSSATSWATVARRHHLYGEGCRRTFRNGSKNPATRAG</sequence>
<accession>A0A4U5MW16</accession>
<keyword evidence="4" id="KW-1185">Reference proteome</keyword>
<protein>
    <submittedName>
        <fullName evidence="3">Uncharacterized protein</fullName>
    </submittedName>
</protein>
<dbReference type="EMBL" id="AZBU02000006">
    <property type="protein sequence ID" value="TKR73958.1"/>
    <property type="molecule type" value="Genomic_DNA"/>
</dbReference>
<feature type="chain" id="PRO_5020881548" evidence="2">
    <location>
        <begin position="21"/>
        <end position="203"/>
    </location>
</feature>
<evidence type="ECO:0000256" key="1">
    <source>
        <dbReference type="SAM" id="MobiDB-lite"/>
    </source>
</evidence>
<evidence type="ECO:0000313" key="3">
    <source>
        <dbReference type="EMBL" id="TKR73958.1"/>
    </source>
</evidence>
<comment type="caution">
    <text evidence="3">The sequence shown here is derived from an EMBL/GenBank/DDBJ whole genome shotgun (WGS) entry which is preliminary data.</text>
</comment>
<reference evidence="3 4" key="1">
    <citation type="journal article" date="2015" name="Genome Biol.">
        <title>Comparative genomics of Steinernema reveals deeply conserved gene regulatory networks.</title>
        <authorList>
            <person name="Dillman A.R."/>
            <person name="Macchietto M."/>
            <person name="Porter C.F."/>
            <person name="Rogers A."/>
            <person name="Williams B."/>
            <person name="Antoshechkin I."/>
            <person name="Lee M.M."/>
            <person name="Goodwin Z."/>
            <person name="Lu X."/>
            <person name="Lewis E.E."/>
            <person name="Goodrich-Blair H."/>
            <person name="Stock S.P."/>
            <person name="Adams B.J."/>
            <person name="Sternberg P.W."/>
            <person name="Mortazavi A."/>
        </authorList>
    </citation>
    <scope>NUCLEOTIDE SEQUENCE [LARGE SCALE GENOMIC DNA]</scope>
    <source>
        <strain evidence="3 4">ALL</strain>
    </source>
</reference>
<dbReference type="Proteomes" id="UP000298663">
    <property type="component" value="Unassembled WGS sequence"/>
</dbReference>